<dbReference type="Pfam" id="PF05175">
    <property type="entry name" value="MTS"/>
    <property type="match status" value="1"/>
</dbReference>
<dbReference type="InterPro" id="IPR019874">
    <property type="entry name" value="RF_methyltr_PrmC"/>
</dbReference>
<dbReference type="GO" id="GO:0102559">
    <property type="term" value="F:peptide chain release factor N(5)-glutamine methyltransferase activity"/>
    <property type="evidence" value="ECO:0007669"/>
    <property type="project" value="UniProtKB-EC"/>
</dbReference>
<dbReference type="NCBIfam" id="TIGR00536">
    <property type="entry name" value="hemK_fam"/>
    <property type="match status" value="1"/>
</dbReference>
<dbReference type="PANTHER" id="PTHR18895">
    <property type="entry name" value="HEMK METHYLTRANSFERASE"/>
    <property type="match status" value="1"/>
</dbReference>
<evidence type="ECO:0000313" key="9">
    <source>
        <dbReference type="Proteomes" id="UP000006008"/>
    </source>
</evidence>
<dbReference type="Gene3D" id="1.10.8.10">
    <property type="entry name" value="DNA helicase RuvA subunit, C-terminal domain"/>
    <property type="match status" value="1"/>
</dbReference>
<dbReference type="PATRIC" id="fig|742725.3.peg.1558"/>
<keyword evidence="4" id="KW-0949">S-adenosyl-L-methionine</keyword>
<dbReference type="eggNOG" id="COG2890">
    <property type="taxonomic scope" value="Bacteria"/>
</dbReference>
<accession>G5HA06</accession>
<dbReference type="InterPro" id="IPR007848">
    <property type="entry name" value="Small_mtfrase_dom"/>
</dbReference>
<dbReference type="SUPFAM" id="SSF53335">
    <property type="entry name" value="S-adenosyl-L-methionine-dependent methyltransferases"/>
    <property type="match status" value="1"/>
</dbReference>
<dbReference type="InterPro" id="IPR040758">
    <property type="entry name" value="PrmC_N"/>
</dbReference>
<keyword evidence="2" id="KW-0489">Methyltransferase</keyword>
<evidence type="ECO:0000256" key="5">
    <source>
        <dbReference type="ARBA" id="ARBA00048391"/>
    </source>
</evidence>
<evidence type="ECO:0000256" key="4">
    <source>
        <dbReference type="ARBA" id="ARBA00022691"/>
    </source>
</evidence>
<comment type="caution">
    <text evidence="8">The sequence shown here is derived from an EMBL/GenBank/DDBJ whole genome shotgun (WGS) entry which is preliminary data.</text>
</comment>
<gene>
    <name evidence="8" type="ORF">HMPREF9450_01471</name>
</gene>
<dbReference type="AlphaFoldDB" id="G5HA06"/>
<dbReference type="Proteomes" id="UP000006008">
    <property type="component" value="Unassembled WGS sequence"/>
</dbReference>
<protein>
    <recommendedName>
        <fullName evidence="1">peptide chain release factor N(5)-glutamine methyltransferase</fullName>
        <ecNumber evidence="1">2.1.1.297</ecNumber>
    </recommendedName>
</protein>
<reference evidence="8 9" key="1">
    <citation type="submission" date="2011-08" db="EMBL/GenBank/DDBJ databases">
        <title>The Genome Sequence of Alistipes indistinctus YIT 12060.</title>
        <authorList>
            <consortium name="The Broad Institute Genome Sequencing Platform"/>
            <person name="Earl A."/>
            <person name="Ward D."/>
            <person name="Feldgarden M."/>
            <person name="Gevers D."/>
            <person name="Morotomi M."/>
            <person name="Young S.K."/>
            <person name="Zeng Q."/>
            <person name="Gargeya S."/>
            <person name="Fitzgerald M."/>
            <person name="Haas B."/>
            <person name="Abouelleil A."/>
            <person name="Alvarado L."/>
            <person name="Arachchi H.M."/>
            <person name="Berlin A."/>
            <person name="Brown A."/>
            <person name="Chapman S.B."/>
            <person name="Chen Z."/>
            <person name="Dunbar C."/>
            <person name="Freedman E."/>
            <person name="Gearin G."/>
            <person name="Gellesch M."/>
            <person name="Goldberg J."/>
            <person name="Griggs A."/>
            <person name="Gujja S."/>
            <person name="Heiman D."/>
            <person name="Howarth C."/>
            <person name="Larson L."/>
            <person name="Lui A."/>
            <person name="MacDonald P.J.P."/>
            <person name="Montmayeur A."/>
            <person name="Murphy C."/>
            <person name="Neiman D."/>
            <person name="Pearson M."/>
            <person name="Priest M."/>
            <person name="Roberts A."/>
            <person name="Saif S."/>
            <person name="Shea T."/>
            <person name="Shenoy N."/>
            <person name="Sisk P."/>
            <person name="Stolte C."/>
            <person name="Sykes S."/>
            <person name="Wortman J."/>
            <person name="Nusbaum C."/>
            <person name="Birren B."/>
        </authorList>
    </citation>
    <scope>NUCLEOTIDE SEQUENCE [LARGE SCALE GENOMIC DNA]</scope>
    <source>
        <strain evidence="8 9">YIT 12060</strain>
    </source>
</reference>
<feature type="domain" description="Methyltransferase small" evidence="6">
    <location>
        <begin position="145"/>
        <end position="228"/>
    </location>
</feature>
<sequence length="315" mass="35166">MPTRRELWDTLHAAAASLYDGHEARAATALLCDELFKMRFTDVVVEPDAACPESTEIRMREIIRDIEEGRPIQYIIGRIEFYGRPFTVREGVLIPRPETEELVAWIIAEHTGPNPTKRYPAGRNLTKPHRTAHVLRESSGPAPLRLLDIGTGSGCIAVSLAAELRHSEVTALDVSAEALAIAAENATFNHTAVAFLLHDILGPDLPPEFAPGTFDVVVSNPPYVTDGERNLMRPNVLNHEPALALFVPDNDPLKFYRAIAKHGQTLLRPGGALYFEINEQFGSEMLQMLHTEGYTGAELRRDIFDKERMVRAWRN</sequence>
<evidence type="ECO:0000313" key="8">
    <source>
        <dbReference type="EMBL" id="EHB91422.1"/>
    </source>
</evidence>
<dbReference type="CDD" id="cd02440">
    <property type="entry name" value="AdoMet_MTases"/>
    <property type="match status" value="1"/>
</dbReference>
<evidence type="ECO:0000256" key="2">
    <source>
        <dbReference type="ARBA" id="ARBA00022603"/>
    </source>
</evidence>
<dbReference type="Gene3D" id="3.40.50.150">
    <property type="entry name" value="Vaccinia Virus protein VP39"/>
    <property type="match status" value="1"/>
</dbReference>
<keyword evidence="9" id="KW-1185">Reference proteome</keyword>
<dbReference type="InterPro" id="IPR050320">
    <property type="entry name" value="N5-glutamine_MTase"/>
</dbReference>
<dbReference type="InterPro" id="IPR004556">
    <property type="entry name" value="HemK-like"/>
</dbReference>
<dbReference type="EC" id="2.1.1.297" evidence="1"/>
<evidence type="ECO:0000259" key="6">
    <source>
        <dbReference type="Pfam" id="PF05175"/>
    </source>
</evidence>
<dbReference type="GO" id="GO:0032259">
    <property type="term" value="P:methylation"/>
    <property type="evidence" value="ECO:0007669"/>
    <property type="project" value="UniProtKB-KW"/>
</dbReference>
<evidence type="ECO:0000259" key="7">
    <source>
        <dbReference type="Pfam" id="PF17827"/>
    </source>
</evidence>
<dbReference type="EMBL" id="ADLD01000013">
    <property type="protein sequence ID" value="EHB91422.1"/>
    <property type="molecule type" value="Genomic_DNA"/>
</dbReference>
<organism evidence="8 9">
    <name type="scientific">Alistipes indistinctus YIT 12060</name>
    <dbReference type="NCBI Taxonomy" id="742725"/>
    <lineage>
        <taxon>Bacteria</taxon>
        <taxon>Pseudomonadati</taxon>
        <taxon>Bacteroidota</taxon>
        <taxon>Bacteroidia</taxon>
        <taxon>Bacteroidales</taxon>
        <taxon>Rikenellaceae</taxon>
        <taxon>Alistipes</taxon>
    </lineage>
</organism>
<dbReference type="InterPro" id="IPR002052">
    <property type="entry name" value="DNA_methylase_N6_adenine_CS"/>
</dbReference>
<dbReference type="PANTHER" id="PTHR18895:SF74">
    <property type="entry name" value="MTRF1L RELEASE FACTOR GLUTAMINE METHYLTRANSFERASE"/>
    <property type="match status" value="1"/>
</dbReference>
<proteinExistence type="predicted"/>
<dbReference type="GO" id="GO:0003676">
    <property type="term" value="F:nucleic acid binding"/>
    <property type="evidence" value="ECO:0007669"/>
    <property type="project" value="InterPro"/>
</dbReference>
<feature type="domain" description="Release factor glutamine methyltransferase N-terminal" evidence="7">
    <location>
        <begin position="11"/>
        <end position="77"/>
    </location>
</feature>
<dbReference type="InterPro" id="IPR029063">
    <property type="entry name" value="SAM-dependent_MTases_sf"/>
</dbReference>
<dbReference type="STRING" id="742725.HMPREF9450_01471"/>
<dbReference type="Pfam" id="PF17827">
    <property type="entry name" value="PrmC_N"/>
    <property type="match status" value="1"/>
</dbReference>
<comment type="catalytic activity">
    <reaction evidence="5">
        <text>L-glutaminyl-[peptide chain release factor] + S-adenosyl-L-methionine = N(5)-methyl-L-glutaminyl-[peptide chain release factor] + S-adenosyl-L-homocysteine + H(+)</text>
        <dbReference type="Rhea" id="RHEA:42896"/>
        <dbReference type="Rhea" id="RHEA-COMP:10271"/>
        <dbReference type="Rhea" id="RHEA-COMP:10272"/>
        <dbReference type="ChEBI" id="CHEBI:15378"/>
        <dbReference type="ChEBI" id="CHEBI:30011"/>
        <dbReference type="ChEBI" id="CHEBI:57856"/>
        <dbReference type="ChEBI" id="CHEBI:59789"/>
        <dbReference type="ChEBI" id="CHEBI:61891"/>
        <dbReference type="EC" id="2.1.1.297"/>
    </reaction>
</comment>
<dbReference type="NCBIfam" id="TIGR03534">
    <property type="entry name" value="RF_mod_PrmC"/>
    <property type="match status" value="1"/>
</dbReference>
<dbReference type="PROSITE" id="PS00092">
    <property type="entry name" value="N6_MTASE"/>
    <property type="match status" value="1"/>
</dbReference>
<keyword evidence="3" id="KW-0808">Transferase</keyword>
<dbReference type="GeneID" id="92815494"/>
<dbReference type="HOGENOM" id="CLU_018398_3_2_10"/>
<evidence type="ECO:0000256" key="3">
    <source>
        <dbReference type="ARBA" id="ARBA00022679"/>
    </source>
</evidence>
<dbReference type="RefSeq" id="WP_009134277.1">
    <property type="nucleotide sequence ID" value="NZ_CP102250.1"/>
</dbReference>
<name>G5HA06_9BACT</name>
<evidence type="ECO:0000256" key="1">
    <source>
        <dbReference type="ARBA" id="ARBA00012771"/>
    </source>
</evidence>